<evidence type="ECO:0000313" key="2">
    <source>
        <dbReference type="EMBL" id="RWU84226.1"/>
    </source>
</evidence>
<reference evidence="2 3" key="1">
    <citation type="journal article" date="2009" name="Int. J. Syst. Evol. Microbiol.">
        <title>Janibacter hoylei sp. nov., Bacillus isronensis sp. nov. and Bacillus aryabhattai sp. nov., isolated from cryotubes used for collecting air from the upper atmosphere.</title>
        <authorList>
            <person name="Shivaji S."/>
            <person name="Chaturvedi P."/>
            <person name="Begum Z."/>
            <person name="Pindi P.K."/>
            <person name="Manorama R."/>
            <person name="Padmanaban D.A."/>
            <person name="Shouche Y.S."/>
            <person name="Pawar S."/>
            <person name="Vaishampayan P."/>
            <person name="Dutt C.B."/>
            <person name="Datta G.N."/>
            <person name="Manchanda R.K."/>
            <person name="Rao U.R."/>
            <person name="Bhargava P.M."/>
            <person name="Narlikar J.V."/>
        </authorList>
    </citation>
    <scope>NUCLEOTIDE SEQUENCE [LARGE SCALE GENOMIC DNA]</scope>
    <source>
        <strain evidence="2 3">PVAS-1</strain>
    </source>
</reference>
<sequence length="95" mass="10216">MEIPHSVHSRQRARSGPTSPTVSPSHRLRGAPQGCLRRLGVRTLEAVVLTCFHDDRVERGNSDAACTQQDNAQARDAAVGCLLGDRALNSVDEGL</sequence>
<evidence type="ECO:0000313" key="3">
    <source>
        <dbReference type="Proteomes" id="UP000288711"/>
    </source>
</evidence>
<accession>A0A444B720</accession>
<protein>
    <submittedName>
        <fullName evidence="2">Uncharacterized protein</fullName>
    </submittedName>
</protein>
<evidence type="ECO:0000256" key="1">
    <source>
        <dbReference type="SAM" id="MobiDB-lite"/>
    </source>
</evidence>
<dbReference type="EMBL" id="PIPF01000005">
    <property type="protein sequence ID" value="RWU84226.1"/>
    <property type="molecule type" value="Genomic_DNA"/>
</dbReference>
<dbReference type="Proteomes" id="UP000288711">
    <property type="component" value="Unassembled WGS sequence"/>
</dbReference>
<proteinExistence type="predicted"/>
<organism evidence="2 3">
    <name type="scientific">Janibacter hoylei PVAS-1</name>
    <dbReference type="NCBI Taxonomy" id="1210046"/>
    <lineage>
        <taxon>Bacteria</taxon>
        <taxon>Bacillati</taxon>
        <taxon>Actinomycetota</taxon>
        <taxon>Actinomycetes</taxon>
        <taxon>Micrococcales</taxon>
        <taxon>Intrasporangiaceae</taxon>
        <taxon>Janibacter</taxon>
    </lineage>
</organism>
<keyword evidence="3" id="KW-1185">Reference proteome</keyword>
<gene>
    <name evidence="2" type="ORF">CWN80_05200</name>
</gene>
<comment type="caution">
    <text evidence="2">The sequence shown here is derived from an EMBL/GenBank/DDBJ whole genome shotgun (WGS) entry which is preliminary data.</text>
</comment>
<feature type="region of interest" description="Disordered" evidence="1">
    <location>
        <begin position="1"/>
        <end position="31"/>
    </location>
</feature>
<dbReference type="AlphaFoldDB" id="A0A444B720"/>
<name>A0A444B720_9MICO</name>